<dbReference type="GO" id="GO:0016758">
    <property type="term" value="F:hexosyltransferase activity"/>
    <property type="evidence" value="ECO:0007669"/>
    <property type="project" value="TreeGrafter"/>
</dbReference>
<reference evidence="3" key="1">
    <citation type="submission" date="2019-08" db="EMBL/GenBank/DDBJ databases">
        <authorList>
            <person name="Kucharzyk K."/>
            <person name="Murdoch R.W."/>
            <person name="Higgins S."/>
            <person name="Loffler F."/>
        </authorList>
    </citation>
    <scope>NUCLEOTIDE SEQUENCE</scope>
</reference>
<proteinExistence type="predicted"/>
<dbReference type="PANTHER" id="PTHR45947">
    <property type="entry name" value="SULFOQUINOVOSYL TRANSFERASE SQD2"/>
    <property type="match status" value="1"/>
</dbReference>
<dbReference type="Pfam" id="PF13579">
    <property type="entry name" value="Glyco_trans_4_4"/>
    <property type="match status" value="1"/>
</dbReference>
<dbReference type="InterPro" id="IPR001296">
    <property type="entry name" value="Glyco_trans_1"/>
</dbReference>
<evidence type="ECO:0008006" key="4">
    <source>
        <dbReference type="Google" id="ProtNLM"/>
    </source>
</evidence>
<dbReference type="Gene3D" id="3.40.50.2000">
    <property type="entry name" value="Glycogen Phosphorylase B"/>
    <property type="match status" value="2"/>
</dbReference>
<dbReference type="AlphaFoldDB" id="A0A644TUT8"/>
<evidence type="ECO:0000259" key="1">
    <source>
        <dbReference type="Pfam" id="PF00534"/>
    </source>
</evidence>
<dbReference type="PANTHER" id="PTHR45947:SF3">
    <property type="entry name" value="SULFOQUINOVOSYL TRANSFERASE SQD2"/>
    <property type="match status" value="1"/>
</dbReference>
<dbReference type="SUPFAM" id="SSF53756">
    <property type="entry name" value="UDP-Glycosyltransferase/glycogen phosphorylase"/>
    <property type="match status" value="1"/>
</dbReference>
<feature type="domain" description="Glycosyl transferase family 1" evidence="1">
    <location>
        <begin position="217"/>
        <end position="381"/>
    </location>
</feature>
<protein>
    <recommendedName>
        <fullName evidence="4">Glycosyltransferase subfamily 4-like N-terminal domain-containing protein</fullName>
    </recommendedName>
</protein>
<organism evidence="3">
    <name type="scientific">bioreactor metagenome</name>
    <dbReference type="NCBI Taxonomy" id="1076179"/>
    <lineage>
        <taxon>unclassified sequences</taxon>
        <taxon>metagenomes</taxon>
        <taxon>ecological metagenomes</taxon>
    </lineage>
</organism>
<comment type="caution">
    <text evidence="3">The sequence shown here is derived from an EMBL/GenBank/DDBJ whole genome shotgun (WGS) entry which is preliminary data.</text>
</comment>
<dbReference type="InterPro" id="IPR050194">
    <property type="entry name" value="Glycosyltransferase_grp1"/>
</dbReference>
<evidence type="ECO:0000259" key="2">
    <source>
        <dbReference type="Pfam" id="PF13579"/>
    </source>
</evidence>
<dbReference type="InterPro" id="IPR028098">
    <property type="entry name" value="Glyco_trans_4-like_N"/>
</dbReference>
<name>A0A644TUT8_9ZZZZ</name>
<accession>A0A644TUT8</accession>
<dbReference type="Pfam" id="PF00534">
    <property type="entry name" value="Glycos_transf_1"/>
    <property type="match status" value="1"/>
</dbReference>
<dbReference type="EMBL" id="VSSQ01000054">
    <property type="protein sequence ID" value="MPL70733.1"/>
    <property type="molecule type" value="Genomic_DNA"/>
</dbReference>
<evidence type="ECO:0000313" key="3">
    <source>
        <dbReference type="EMBL" id="MPL70733.1"/>
    </source>
</evidence>
<dbReference type="CDD" id="cd03794">
    <property type="entry name" value="GT4_WbuB-like"/>
    <property type="match status" value="1"/>
</dbReference>
<feature type="domain" description="Glycosyltransferase subfamily 4-like N-terminal" evidence="2">
    <location>
        <begin position="16"/>
        <end position="194"/>
    </location>
</feature>
<gene>
    <name evidence="3" type="ORF">SDC9_16494</name>
</gene>
<sequence>MHILVESQFFYPEQMRINDICVALANRGHTVTVVTSIPNYPQGKFYPGYGIFKRRKETYRGISIIHLFVIPRGKGFISLTFNYISFVLSGWFFARFTSIKPDIVFMNMSSPMTQSLVGTWLAKRRRIPSVIYIMDLWPESFQVITGISSAMILKPLGKMVDYIYSRVDHVLTSSHGFLDVIESRGVPKAKLEYWPQYAEDFYAPLDAPGEGGPKIPPDDRLKIIFTGNIGLAQGLDLLIPVAEAIRKLQIPICFIIVGDGSYKETLLSLVDQRNLKDLFFFIDRQPASAIPGLLAQADAGLVILKKSEIFSKTLPAKVQSYMACSLPILVSADGETQRVVLEAGAGFVAAAEEIEALVNAIALFSLLSKEQRKQMGEAAKKYSENKFQKGKLIDRLETLLETYYNENRNA</sequence>